<dbReference type="InterPro" id="IPR001375">
    <property type="entry name" value="Peptidase_S9_cat"/>
</dbReference>
<dbReference type="InterPro" id="IPR050261">
    <property type="entry name" value="FrsA_esterase"/>
</dbReference>
<comment type="caution">
    <text evidence="3">The sequence shown here is derived from an EMBL/GenBank/DDBJ whole genome shotgun (WGS) entry which is preliminary data.</text>
</comment>
<dbReference type="RefSeq" id="WP_147925459.1">
    <property type="nucleotide sequence ID" value="NZ_VKAC01000003.1"/>
</dbReference>
<comment type="similarity">
    <text evidence="1">Belongs to the AB hydrolase superfamily.</text>
</comment>
<evidence type="ECO:0000313" key="4">
    <source>
        <dbReference type="Proteomes" id="UP000321234"/>
    </source>
</evidence>
<dbReference type="Pfam" id="PF00326">
    <property type="entry name" value="Peptidase_S9"/>
    <property type="match status" value="1"/>
</dbReference>
<dbReference type="AlphaFoldDB" id="A0A5C8ZIN7"/>
<evidence type="ECO:0000313" key="3">
    <source>
        <dbReference type="EMBL" id="TXR57038.1"/>
    </source>
</evidence>
<feature type="domain" description="Peptidase S9 prolyl oligopeptidase catalytic" evidence="2">
    <location>
        <begin position="239"/>
        <end position="396"/>
    </location>
</feature>
<gene>
    <name evidence="3" type="ORF">FMM08_06010</name>
</gene>
<keyword evidence="4" id="KW-1185">Reference proteome</keyword>
<accession>A0A5C8ZIN7</accession>
<dbReference type="PANTHER" id="PTHR22946:SF12">
    <property type="entry name" value="CONIDIAL PIGMENT BIOSYNTHESIS PROTEIN AYG1 (AFU_ORTHOLOGUE AFUA_2G17550)"/>
    <property type="match status" value="1"/>
</dbReference>
<protein>
    <submittedName>
        <fullName evidence="3">Alpha/beta hydrolase</fullName>
    </submittedName>
</protein>
<dbReference type="Proteomes" id="UP000321234">
    <property type="component" value="Unassembled WGS sequence"/>
</dbReference>
<name>A0A5C8ZIN7_9ACTN</name>
<evidence type="ECO:0000259" key="2">
    <source>
        <dbReference type="Pfam" id="PF00326"/>
    </source>
</evidence>
<dbReference type="PANTHER" id="PTHR22946">
    <property type="entry name" value="DIENELACTONE HYDROLASE DOMAIN-CONTAINING PROTEIN-RELATED"/>
    <property type="match status" value="1"/>
</dbReference>
<dbReference type="EMBL" id="VKAC01000003">
    <property type="protein sequence ID" value="TXR57038.1"/>
    <property type="molecule type" value="Genomic_DNA"/>
</dbReference>
<dbReference type="Gene3D" id="3.40.50.1820">
    <property type="entry name" value="alpha/beta hydrolase"/>
    <property type="match status" value="1"/>
</dbReference>
<dbReference type="InterPro" id="IPR029058">
    <property type="entry name" value="AB_hydrolase_fold"/>
</dbReference>
<dbReference type="OrthoDB" id="9765647at2"/>
<dbReference type="GO" id="GO:0006508">
    <property type="term" value="P:proteolysis"/>
    <property type="evidence" value="ECO:0007669"/>
    <property type="project" value="InterPro"/>
</dbReference>
<organism evidence="3 4">
    <name type="scientific">Quadrisphaera setariae</name>
    <dbReference type="NCBI Taxonomy" id="2593304"/>
    <lineage>
        <taxon>Bacteria</taxon>
        <taxon>Bacillati</taxon>
        <taxon>Actinomycetota</taxon>
        <taxon>Actinomycetes</taxon>
        <taxon>Kineosporiales</taxon>
        <taxon>Kineosporiaceae</taxon>
        <taxon>Quadrisphaera</taxon>
    </lineage>
</organism>
<reference evidence="3 4" key="1">
    <citation type="submission" date="2019-07" db="EMBL/GenBank/DDBJ databases">
        <title>Quadrisphaera sp. strain DD2A genome sequencing and assembly.</title>
        <authorList>
            <person name="Kim I."/>
        </authorList>
    </citation>
    <scope>NUCLEOTIDE SEQUENCE [LARGE SCALE GENOMIC DNA]</scope>
    <source>
        <strain evidence="3 4">DD2A</strain>
    </source>
</reference>
<keyword evidence="3" id="KW-0378">Hydrolase</keyword>
<dbReference type="SUPFAM" id="SSF53474">
    <property type="entry name" value="alpha/beta-Hydrolases"/>
    <property type="match status" value="1"/>
</dbReference>
<evidence type="ECO:0000256" key="1">
    <source>
        <dbReference type="ARBA" id="ARBA00008645"/>
    </source>
</evidence>
<dbReference type="GO" id="GO:0008236">
    <property type="term" value="F:serine-type peptidase activity"/>
    <property type="evidence" value="ECO:0007669"/>
    <property type="project" value="InterPro"/>
</dbReference>
<proteinExistence type="inferred from homology"/>
<sequence length="401" mass="43378">MFAYFPPDLPGGYVWNLAVNLALAMGAPIGEVDAACRPLLAAAQRGEKPTPPDLLAALEARGDVLVELAAEDEAAGRALSAGAKLDRAADLFITAERLQPAGPGPRQALYAKFLRVFARGLDLSRDPAVRVEVPYRDAHLSAIWRSALDADGRPLTGPVPLLVLLNGLDSTKEMLYRTGPVEKLARRGVATLSLDQPGTGEALRLHGMPAVPEAEQWASVVLDHLVADPATLDLPQRPDAERIGVAGVSLGGYYAPRAVAKDPRWALGVSWGANHDWRAVQQARRAEQGERPVPHYWDHVQWVFGVDDIDSFFEVAERMHLDGVLDGIRVPFLVTHGQHDRQIPLEMAHRTYDALVGSPDRELVVFTDRTGGTAHSSVDNGDVATDLIADWVAERIGGTTK</sequence>